<dbReference type="InterPro" id="IPR000868">
    <property type="entry name" value="Isochorismatase-like_dom"/>
</dbReference>
<dbReference type="SUPFAM" id="SSF51197">
    <property type="entry name" value="Clavaminate synthase-like"/>
    <property type="match status" value="1"/>
</dbReference>
<dbReference type="Gene3D" id="2.60.120.590">
    <property type="entry name" value="Alpha-ketoglutarate-dependent dioxygenase AlkB-like"/>
    <property type="match status" value="1"/>
</dbReference>
<feature type="compositionally biased region" description="Acidic residues" evidence="2">
    <location>
        <begin position="470"/>
        <end position="479"/>
    </location>
</feature>
<feature type="compositionally biased region" description="Acidic residues" evidence="2">
    <location>
        <begin position="109"/>
        <end position="118"/>
    </location>
</feature>
<dbReference type="InterPro" id="IPR057088">
    <property type="entry name" value="GLRG_09195_Thiored"/>
</dbReference>
<reference evidence="4 5" key="1">
    <citation type="submission" date="2024-01" db="EMBL/GenBank/DDBJ databases">
        <authorList>
            <person name="Allen C."/>
            <person name="Tagirdzhanova G."/>
        </authorList>
    </citation>
    <scope>NUCLEOTIDE SEQUENCE [LARGE SCALE GENOMIC DNA]</scope>
    <source>
        <strain evidence="4 5">CBS 573.63</strain>
    </source>
</reference>
<accession>A0ABP0DF72</accession>
<dbReference type="Pfam" id="PF00857">
    <property type="entry name" value="Isochorismatase"/>
    <property type="match status" value="1"/>
</dbReference>
<dbReference type="InterPro" id="IPR005123">
    <property type="entry name" value="Oxoglu/Fe-dep_dioxygenase_dom"/>
</dbReference>
<evidence type="ECO:0000256" key="1">
    <source>
        <dbReference type="ARBA" id="ARBA00006336"/>
    </source>
</evidence>
<dbReference type="SUPFAM" id="SSF52499">
    <property type="entry name" value="Isochorismatase-like hydrolases"/>
    <property type="match status" value="1"/>
</dbReference>
<dbReference type="CDD" id="cd00431">
    <property type="entry name" value="cysteine_hydrolases"/>
    <property type="match status" value="1"/>
</dbReference>
<dbReference type="Proteomes" id="UP001642501">
    <property type="component" value="Unassembled WGS sequence"/>
</dbReference>
<dbReference type="PANTHER" id="PTHR31212:SF5">
    <property type="entry name" value="ISOCHORISMATASE FAMILY PROTEIN FAMILY (AFU_ORTHOLOGUE AFUA_3G14500)"/>
    <property type="match status" value="1"/>
</dbReference>
<organism evidence="4 5">
    <name type="scientific">Sporothrix epigloea</name>
    <dbReference type="NCBI Taxonomy" id="1892477"/>
    <lineage>
        <taxon>Eukaryota</taxon>
        <taxon>Fungi</taxon>
        <taxon>Dikarya</taxon>
        <taxon>Ascomycota</taxon>
        <taxon>Pezizomycotina</taxon>
        <taxon>Sordariomycetes</taxon>
        <taxon>Sordariomycetidae</taxon>
        <taxon>Ophiostomatales</taxon>
        <taxon>Ophiostomataceae</taxon>
        <taxon>Sporothrix</taxon>
    </lineage>
</organism>
<gene>
    <name evidence="4" type="ORF">SEPCBS57363_001855</name>
</gene>
<feature type="compositionally biased region" description="Polar residues" evidence="2">
    <location>
        <begin position="412"/>
        <end position="441"/>
    </location>
</feature>
<feature type="compositionally biased region" description="Polar residues" evidence="2">
    <location>
        <begin position="562"/>
        <end position="598"/>
    </location>
</feature>
<evidence type="ECO:0000313" key="5">
    <source>
        <dbReference type="Proteomes" id="UP001642501"/>
    </source>
</evidence>
<dbReference type="PROSITE" id="PS51471">
    <property type="entry name" value="FE2OG_OXY"/>
    <property type="match status" value="1"/>
</dbReference>
<feature type="region of interest" description="Disordered" evidence="2">
    <location>
        <begin position="283"/>
        <end position="353"/>
    </location>
</feature>
<dbReference type="InterPro" id="IPR032854">
    <property type="entry name" value="ALKBH3"/>
</dbReference>
<feature type="compositionally biased region" description="Polar residues" evidence="2">
    <location>
        <begin position="78"/>
        <end position="99"/>
    </location>
</feature>
<dbReference type="InterPro" id="IPR027450">
    <property type="entry name" value="AlkB-like"/>
</dbReference>
<feature type="compositionally biased region" description="Basic and acidic residues" evidence="2">
    <location>
        <begin position="128"/>
        <end position="141"/>
    </location>
</feature>
<feature type="domain" description="Fe2OG dioxygenase" evidence="3">
    <location>
        <begin position="715"/>
        <end position="848"/>
    </location>
</feature>
<feature type="region of interest" description="Disordered" evidence="2">
    <location>
        <begin position="516"/>
        <end position="598"/>
    </location>
</feature>
<dbReference type="EMBL" id="CAWUOM010000021">
    <property type="protein sequence ID" value="CAK7265962.1"/>
    <property type="molecule type" value="Genomic_DNA"/>
</dbReference>
<sequence>MPHTLPIDLADFPAFRTRKALLIIDLQNEFLSPSGTLPVTTPDGFVNRTLDVASRFRESGSGDIFWVRSQFDAHRPAATSQIITSTTKPLSSVVGSRPNSARRRKESEPPSDDQDADPEAFLSMDPNQQHEKPGQTQRDHNLLAGSHGSEFAPPIASSVNARQDLVLTKTHYSAFHSTQLLNRLRTRFVTELYICGALTNISVYATALDAARHGLSLIIIEDCCGYRDITRHENAITSLIQLTGCETLSALHVIESMVPQPSDKASAVNDFAAAIAAITGASSGPPRARRLTKTVTAAPTAAGSGSPGATGRISGGLPVRTRNPVPSEDNKDRSKALPPSPSPSPPSFKNQTQITPASNEIPTLSLLHPAAKDLADDGPETTQSLQSLVANGTAIATEGSPAITAKVVIPPTDSSAGTSDPVTKESINNASPTAHATSSKPPLTPKTFDAQTPAPIEPREISTGRITPNEDADQDDDTDTLLRLTASPRHAKLMEYSRLRSKRNAPSLRNRLEDLAKERNATSSTQRVKQTEIVAPTVSGMQSQSVSAVNPESSRDSKAAANPTSSFSEKSPVSQYAAAPTTTNSESNSRPPSVSDAISKTKDLNIGAEDVPISTQKAPFSIGPICAGDTVIHHDVLPKSVESGIFERLQHEVQWQRMSHQGGEVPRLVCVQGEISEDGSLPVYRHPSDECPPLEAFTPTVVEIKREVEKVVGHPLNHALIQLYRTGDDYISEHSDKTLDIVPGSYVCNMSLGAERTMVFRTKRVPKDTLRQEGPSVAEGTVAGSESSNKRQIHRVQLPHNSLCCMGLQTNMKWLHAIRQDKRANRDKSPAALAYGGGRISLTFRQIGTFLNATQTLVWGQGAVAKLREDARPVVNGHSDEAIRMLRAFGAENHSSDFDWKAQYGKGFDVLHMSSSPRFFASTDAVVNMTIQLFLADLGVKYARGSISSAPAAKKDSTDLSKTDAAPVVPEASSSLDVSVRFVDNDKDRSAVQGVLAILLYLDTVHGTQPKERSAQYHFEQARKYTRLQQALHFQDRWRVLAANTSDSDALNKASASTFILQPLKGDLAVWEAYASKSGTAGVKADELSIAGGSVPSFVDFAFWSVLHSMESAAGGQDALLCELRRVGASHLSTYYAAFKGQSSVRTVLAAVGK</sequence>
<feature type="region of interest" description="Disordered" evidence="2">
    <location>
        <begin position="78"/>
        <end position="147"/>
    </location>
</feature>
<evidence type="ECO:0000313" key="4">
    <source>
        <dbReference type="EMBL" id="CAK7265962.1"/>
    </source>
</evidence>
<keyword evidence="5" id="KW-1185">Reference proteome</keyword>
<dbReference type="Pfam" id="PF13532">
    <property type="entry name" value="2OG-FeII_Oxy_2"/>
    <property type="match status" value="1"/>
</dbReference>
<proteinExistence type="inferred from homology"/>
<comment type="caution">
    <text evidence="4">The sequence shown here is derived from an EMBL/GenBank/DDBJ whole genome shotgun (WGS) entry which is preliminary data.</text>
</comment>
<protein>
    <recommendedName>
        <fullName evidence="3">Fe2OG dioxygenase domain-containing protein</fullName>
    </recommendedName>
</protein>
<evidence type="ECO:0000256" key="2">
    <source>
        <dbReference type="SAM" id="MobiDB-lite"/>
    </source>
</evidence>
<evidence type="ECO:0000259" key="3">
    <source>
        <dbReference type="PROSITE" id="PS51471"/>
    </source>
</evidence>
<feature type="region of interest" description="Disordered" evidence="2">
    <location>
        <begin position="406"/>
        <end position="486"/>
    </location>
</feature>
<feature type="compositionally biased region" description="Polar residues" evidence="2">
    <location>
        <begin position="539"/>
        <end position="552"/>
    </location>
</feature>
<dbReference type="InterPro" id="IPR036380">
    <property type="entry name" value="Isochorismatase-like_sf"/>
</dbReference>
<feature type="region of interest" description="Disordered" evidence="2">
    <location>
        <begin position="771"/>
        <end position="791"/>
    </location>
</feature>
<dbReference type="Gene3D" id="3.40.50.850">
    <property type="entry name" value="Isochorismatase-like"/>
    <property type="match status" value="1"/>
</dbReference>
<dbReference type="Pfam" id="PF24470">
    <property type="entry name" value="Thiored_Isochorism"/>
    <property type="match status" value="1"/>
</dbReference>
<dbReference type="PANTHER" id="PTHR31212">
    <property type="entry name" value="ALPHA-KETOGLUTARATE-DEPENDENT DIOXYGENASE ALKB HOMOLOG 3"/>
    <property type="match status" value="1"/>
</dbReference>
<comment type="similarity">
    <text evidence="1">Belongs to the isochorismatase family.</text>
</comment>
<feature type="compositionally biased region" description="Low complexity" evidence="2">
    <location>
        <begin position="296"/>
        <end position="311"/>
    </location>
</feature>
<name>A0ABP0DF72_9PEZI</name>
<dbReference type="InterPro" id="IPR037151">
    <property type="entry name" value="AlkB-like_sf"/>
</dbReference>